<name>A0AAV4U6F2_9ARAC</name>
<accession>A0AAV4U6F2</accession>
<keyword evidence="2" id="KW-1185">Reference proteome</keyword>
<reference evidence="1 2" key="1">
    <citation type="submission" date="2021-06" db="EMBL/GenBank/DDBJ databases">
        <title>Caerostris darwini draft genome.</title>
        <authorList>
            <person name="Kono N."/>
            <person name="Arakawa K."/>
        </authorList>
    </citation>
    <scope>NUCLEOTIDE SEQUENCE [LARGE SCALE GENOMIC DNA]</scope>
</reference>
<evidence type="ECO:0000313" key="1">
    <source>
        <dbReference type="EMBL" id="GIY53364.1"/>
    </source>
</evidence>
<dbReference type="Proteomes" id="UP001054837">
    <property type="component" value="Unassembled WGS sequence"/>
</dbReference>
<organism evidence="1 2">
    <name type="scientific">Caerostris darwini</name>
    <dbReference type="NCBI Taxonomy" id="1538125"/>
    <lineage>
        <taxon>Eukaryota</taxon>
        <taxon>Metazoa</taxon>
        <taxon>Ecdysozoa</taxon>
        <taxon>Arthropoda</taxon>
        <taxon>Chelicerata</taxon>
        <taxon>Arachnida</taxon>
        <taxon>Araneae</taxon>
        <taxon>Araneomorphae</taxon>
        <taxon>Entelegynae</taxon>
        <taxon>Araneoidea</taxon>
        <taxon>Araneidae</taxon>
        <taxon>Caerostris</taxon>
    </lineage>
</organism>
<dbReference type="AlphaFoldDB" id="A0AAV4U6F2"/>
<dbReference type="EMBL" id="BPLQ01010754">
    <property type="protein sequence ID" value="GIY53364.1"/>
    <property type="molecule type" value="Genomic_DNA"/>
</dbReference>
<sequence length="98" mass="10917">MCDSPDTSVWYTIYPPAAQLKETPLITPSNILSKESRADTSPGEGVPLGPFIPFHCARLATLIPLHPDISIRIRRGRYKPDVTAALSVNIWREKLSLF</sequence>
<protein>
    <submittedName>
        <fullName evidence="1">Uncharacterized protein</fullName>
    </submittedName>
</protein>
<comment type="caution">
    <text evidence="1">The sequence shown here is derived from an EMBL/GenBank/DDBJ whole genome shotgun (WGS) entry which is preliminary data.</text>
</comment>
<gene>
    <name evidence="1" type="ORF">CDAR_39721</name>
</gene>
<evidence type="ECO:0000313" key="2">
    <source>
        <dbReference type="Proteomes" id="UP001054837"/>
    </source>
</evidence>
<proteinExistence type="predicted"/>